<keyword evidence="1" id="KW-0805">Transcription regulation</keyword>
<dbReference type="PANTHER" id="PTHR47506:SF6">
    <property type="entry name" value="HTH-TYPE TRANSCRIPTIONAL REPRESSOR NEMR"/>
    <property type="match status" value="1"/>
</dbReference>
<feature type="DNA-binding region" description="H-T-H motif" evidence="4">
    <location>
        <begin position="31"/>
        <end position="50"/>
    </location>
</feature>
<dbReference type="EMBL" id="JAUSVL010000001">
    <property type="protein sequence ID" value="MDQ0289253.1"/>
    <property type="molecule type" value="Genomic_DNA"/>
</dbReference>
<dbReference type="InterPro" id="IPR041490">
    <property type="entry name" value="KstR2_TetR_C"/>
</dbReference>
<dbReference type="Proteomes" id="UP001238163">
    <property type="component" value="Unassembled WGS sequence"/>
</dbReference>
<dbReference type="RefSeq" id="WP_307260643.1">
    <property type="nucleotide sequence ID" value="NZ_JAUSVL010000001.1"/>
</dbReference>
<proteinExistence type="predicted"/>
<evidence type="ECO:0000313" key="7">
    <source>
        <dbReference type="Proteomes" id="UP001238163"/>
    </source>
</evidence>
<sequence>MGIVVDHDERQREILIKALKLFGERGYPDVTYQQLAAVCGLSRTTLYKYFQNKRQIFGNAIMYQVGVIGHRFQESIKSNPDLNASEKLNLVLSQAIDLLFRSRHLLQAIVEYLINQRRQEQPVARKIRRHTVAFRRTLKKLVQEGIETGLFRVTDPDLATNLLYGLMESASLRITLIEDADRDELQRLCRLMIRSMEK</sequence>
<reference evidence="6" key="1">
    <citation type="submission" date="2023-07" db="EMBL/GenBank/DDBJ databases">
        <title>Genomic Encyclopedia of Type Strains, Phase IV (KMG-IV): sequencing the most valuable type-strain genomes for metagenomic binning, comparative biology and taxonomic classification.</title>
        <authorList>
            <person name="Goeker M."/>
        </authorList>
    </citation>
    <scope>NUCLEOTIDE SEQUENCE</scope>
    <source>
        <strain evidence="6">DSM 24202</strain>
    </source>
</reference>
<dbReference type="Pfam" id="PF00440">
    <property type="entry name" value="TetR_N"/>
    <property type="match status" value="1"/>
</dbReference>
<dbReference type="Gene3D" id="1.10.357.10">
    <property type="entry name" value="Tetracycline Repressor, domain 2"/>
    <property type="match status" value="1"/>
</dbReference>
<dbReference type="AlphaFoldDB" id="A0AAE3VFD7"/>
<dbReference type="PROSITE" id="PS50977">
    <property type="entry name" value="HTH_TETR_2"/>
    <property type="match status" value="1"/>
</dbReference>
<evidence type="ECO:0000256" key="4">
    <source>
        <dbReference type="PROSITE-ProRule" id="PRU00335"/>
    </source>
</evidence>
<evidence type="ECO:0000256" key="2">
    <source>
        <dbReference type="ARBA" id="ARBA00023125"/>
    </source>
</evidence>
<dbReference type="PRINTS" id="PR00455">
    <property type="entry name" value="HTHTETR"/>
</dbReference>
<name>A0AAE3VFD7_9BACT</name>
<dbReference type="InterPro" id="IPR009057">
    <property type="entry name" value="Homeodomain-like_sf"/>
</dbReference>
<evidence type="ECO:0000313" key="6">
    <source>
        <dbReference type="EMBL" id="MDQ0289253.1"/>
    </source>
</evidence>
<organism evidence="6 7">
    <name type="scientific">Oligosphaera ethanolica</name>
    <dbReference type="NCBI Taxonomy" id="760260"/>
    <lineage>
        <taxon>Bacteria</taxon>
        <taxon>Pseudomonadati</taxon>
        <taxon>Lentisphaerota</taxon>
        <taxon>Oligosphaeria</taxon>
        <taxon>Oligosphaerales</taxon>
        <taxon>Oligosphaeraceae</taxon>
        <taxon>Oligosphaera</taxon>
    </lineage>
</organism>
<dbReference type="SUPFAM" id="SSF46689">
    <property type="entry name" value="Homeodomain-like"/>
    <property type="match status" value="1"/>
</dbReference>
<dbReference type="SUPFAM" id="SSF48498">
    <property type="entry name" value="Tetracyclin repressor-like, C-terminal domain"/>
    <property type="match status" value="1"/>
</dbReference>
<keyword evidence="7" id="KW-1185">Reference proteome</keyword>
<dbReference type="GO" id="GO:0003677">
    <property type="term" value="F:DNA binding"/>
    <property type="evidence" value="ECO:0007669"/>
    <property type="project" value="UniProtKB-UniRule"/>
</dbReference>
<accession>A0AAE3VFD7</accession>
<evidence type="ECO:0000256" key="3">
    <source>
        <dbReference type="ARBA" id="ARBA00023163"/>
    </source>
</evidence>
<dbReference type="InterPro" id="IPR036271">
    <property type="entry name" value="Tet_transcr_reg_TetR-rel_C_sf"/>
</dbReference>
<dbReference type="InterPro" id="IPR001356">
    <property type="entry name" value="HD"/>
</dbReference>
<dbReference type="CDD" id="cd00086">
    <property type="entry name" value="homeodomain"/>
    <property type="match status" value="1"/>
</dbReference>
<dbReference type="PANTHER" id="PTHR47506">
    <property type="entry name" value="TRANSCRIPTIONAL REGULATORY PROTEIN"/>
    <property type="match status" value="1"/>
</dbReference>
<gene>
    <name evidence="6" type="ORF">J3R75_001360</name>
</gene>
<keyword evidence="2 4" id="KW-0238">DNA-binding</keyword>
<evidence type="ECO:0000256" key="1">
    <source>
        <dbReference type="ARBA" id="ARBA00023015"/>
    </source>
</evidence>
<keyword evidence="3" id="KW-0804">Transcription</keyword>
<evidence type="ECO:0000259" key="5">
    <source>
        <dbReference type="PROSITE" id="PS50977"/>
    </source>
</evidence>
<comment type="caution">
    <text evidence="6">The sequence shown here is derived from an EMBL/GenBank/DDBJ whole genome shotgun (WGS) entry which is preliminary data.</text>
</comment>
<dbReference type="InterPro" id="IPR001647">
    <property type="entry name" value="HTH_TetR"/>
</dbReference>
<feature type="domain" description="HTH tetR-type" evidence="5">
    <location>
        <begin position="8"/>
        <end position="68"/>
    </location>
</feature>
<dbReference type="Pfam" id="PF17932">
    <property type="entry name" value="TetR_C_24"/>
    <property type="match status" value="1"/>
</dbReference>
<protein>
    <submittedName>
        <fullName evidence="6">AcrR family transcriptional regulator</fullName>
    </submittedName>
</protein>